<evidence type="ECO:0000256" key="8">
    <source>
        <dbReference type="ARBA" id="ARBA00023136"/>
    </source>
</evidence>
<dbReference type="GO" id="GO:0005549">
    <property type="term" value="F:odorant binding"/>
    <property type="evidence" value="ECO:0007669"/>
    <property type="project" value="TreeGrafter"/>
</dbReference>
<dbReference type="InterPro" id="IPR052921">
    <property type="entry name" value="GPCR1_Superfamily_Member"/>
</dbReference>
<dbReference type="FunFam" id="1.20.1070.10:FF:000024">
    <property type="entry name" value="Olfactory receptor"/>
    <property type="match status" value="1"/>
</dbReference>
<sequence length="305" mass="35051">MTNVSHVTSFTLKGFVELQKHKYLFFAITLNEYILIVICNSVLISIICLNKVLHEPMYIFLCALCVNALYGTIAFYPKLLIDLLSDEQVISYEACIIQIFIHYSYAMSEFSLLTVMAFDRYISICKPLQYNRIMTVSFVKALLFTAWCLPIFMVSILIALTTRLTLCGSVLERICCDNWSLVKLSCQDTSVNNIIGLLLLIITVFPPLFFIIYTYMQIISICVKNSREYRSKAFKTCVPHVVAFINFSINVLFEIIHSRLQTTVPHIIKILMSIEYLVIPPVLNPIIYGLKLQEIWKRLGTDVFS</sequence>
<dbReference type="PRINTS" id="PR00237">
    <property type="entry name" value="GPCRRHODOPSN"/>
</dbReference>
<keyword evidence="9" id="KW-1015">Disulfide bond</keyword>
<keyword evidence="5 14" id="KW-0552">Olfaction</keyword>
<proteinExistence type="inferred from homology"/>
<feature type="transmembrane region" description="Helical" evidence="14">
    <location>
        <begin position="23"/>
        <end position="49"/>
    </location>
</feature>
<feature type="transmembrane region" description="Helical" evidence="14">
    <location>
        <begin position="268"/>
        <end position="290"/>
    </location>
</feature>
<feature type="transmembrane region" description="Helical" evidence="14">
    <location>
        <begin position="194"/>
        <end position="216"/>
    </location>
</feature>
<feature type="transmembrane region" description="Helical" evidence="14">
    <location>
        <begin position="138"/>
        <end position="160"/>
    </location>
</feature>
<evidence type="ECO:0000256" key="2">
    <source>
        <dbReference type="ARBA" id="ARBA00022475"/>
    </source>
</evidence>
<evidence type="ECO:0000256" key="13">
    <source>
        <dbReference type="RuleBase" id="RU000688"/>
    </source>
</evidence>
<keyword evidence="12 13" id="KW-0807">Transducer</keyword>
<keyword evidence="6 14" id="KW-1133">Transmembrane helix</keyword>
<dbReference type="InterPro" id="IPR000725">
    <property type="entry name" value="Olfact_rcpt"/>
</dbReference>
<keyword evidence="4 13" id="KW-0812">Transmembrane</keyword>
<evidence type="ECO:0000313" key="17">
    <source>
        <dbReference type="Proteomes" id="UP000694620"/>
    </source>
</evidence>
<evidence type="ECO:0000256" key="6">
    <source>
        <dbReference type="ARBA" id="ARBA00022989"/>
    </source>
</evidence>
<comment type="subcellular location">
    <subcellularLocation>
        <location evidence="1 14">Cell membrane</location>
        <topology evidence="1 14">Multi-pass membrane protein</topology>
    </subcellularLocation>
</comment>
<evidence type="ECO:0000256" key="5">
    <source>
        <dbReference type="ARBA" id="ARBA00022725"/>
    </source>
</evidence>
<dbReference type="Proteomes" id="UP000694620">
    <property type="component" value="Chromosome 4"/>
</dbReference>
<evidence type="ECO:0000256" key="12">
    <source>
        <dbReference type="ARBA" id="ARBA00023224"/>
    </source>
</evidence>
<keyword evidence="11" id="KW-0325">Glycoprotein</keyword>
<protein>
    <recommendedName>
        <fullName evidence="14">Olfactory receptor</fullName>
    </recommendedName>
</protein>
<reference evidence="16" key="3">
    <citation type="submission" date="2025-09" db="UniProtKB">
        <authorList>
            <consortium name="Ensembl"/>
        </authorList>
    </citation>
    <scope>IDENTIFICATION</scope>
</reference>
<dbReference type="PANTHER" id="PTHR26451">
    <property type="entry name" value="G_PROTEIN_RECEP_F1_2 DOMAIN-CONTAINING PROTEIN"/>
    <property type="match status" value="1"/>
</dbReference>
<dbReference type="GO" id="GO:0004930">
    <property type="term" value="F:G protein-coupled receptor activity"/>
    <property type="evidence" value="ECO:0007669"/>
    <property type="project" value="UniProtKB-KW"/>
</dbReference>
<keyword evidence="17" id="KW-1185">Reference proteome</keyword>
<evidence type="ECO:0000256" key="1">
    <source>
        <dbReference type="ARBA" id="ARBA00004651"/>
    </source>
</evidence>
<evidence type="ECO:0000256" key="4">
    <source>
        <dbReference type="ARBA" id="ARBA00022692"/>
    </source>
</evidence>
<evidence type="ECO:0000256" key="14">
    <source>
        <dbReference type="RuleBase" id="RU363047"/>
    </source>
</evidence>
<evidence type="ECO:0000259" key="15">
    <source>
        <dbReference type="PROSITE" id="PS50262"/>
    </source>
</evidence>
<dbReference type="GO" id="GO:0005886">
    <property type="term" value="C:plasma membrane"/>
    <property type="evidence" value="ECO:0007669"/>
    <property type="project" value="UniProtKB-SubCell"/>
</dbReference>
<dbReference type="GO" id="GO:0004984">
    <property type="term" value="F:olfactory receptor activity"/>
    <property type="evidence" value="ECO:0007669"/>
    <property type="project" value="InterPro"/>
</dbReference>
<evidence type="ECO:0000256" key="3">
    <source>
        <dbReference type="ARBA" id="ARBA00022606"/>
    </source>
</evidence>
<accession>A0A8C4RWF8</accession>
<organism evidence="16 17">
    <name type="scientific">Erpetoichthys calabaricus</name>
    <name type="common">Rope fish</name>
    <name type="synonym">Calamoichthys calabaricus</name>
    <dbReference type="NCBI Taxonomy" id="27687"/>
    <lineage>
        <taxon>Eukaryota</taxon>
        <taxon>Metazoa</taxon>
        <taxon>Chordata</taxon>
        <taxon>Craniata</taxon>
        <taxon>Vertebrata</taxon>
        <taxon>Euteleostomi</taxon>
        <taxon>Actinopterygii</taxon>
        <taxon>Polypteriformes</taxon>
        <taxon>Polypteridae</taxon>
        <taxon>Erpetoichthys</taxon>
    </lineage>
</organism>
<dbReference type="Pfam" id="PF13853">
    <property type="entry name" value="7tm_4"/>
    <property type="match status" value="1"/>
</dbReference>
<keyword evidence="8 14" id="KW-0472">Membrane</keyword>
<dbReference type="Gene3D" id="1.20.1070.10">
    <property type="entry name" value="Rhodopsin 7-helix transmembrane proteins"/>
    <property type="match status" value="1"/>
</dbReference>
<dbReference type="PRINTS" id="PR00245">
    <property type="entry name" value="OLFACTORYR"/>
</dbReference>
<reference evidence="16" key="1">
    <citation type="submission" date="2021-06" db="EMBL/GenBank/DDBJ databases">
        <authorList>
            <consortium name="Wellcome Sanger Institute Data Sharing"/>
        </authorList>
    </citation>
    <scope>NUCLEOTIDE SEQUENCE [LARGE SCALE GENOMIC DNA]</scope>
</reference>
<dbReference type="InterPro" id="IPR017452">
    <property type="entry name" value="GPCR_Rhodpsn_7TM"/>
</dbReference>
<evidence type="ECO:0000256" key="9">
    <source>
        <dbReference type="ARBA" id="ARBA00023157"/>
    </source>
</evidence>
<dbReference type="GeneTree" id="ENSGT01030000234640"/>
<keyword evidence="2 14" id="KW-1003">Cell membrane</keyword>
<dbReference type="InterPro" id="IPR000276">
    <property type="entry name" value="GPCR_Rhodpsn"/>
</dbReference>
<evidence type="ECO:0000256" key="11">
    <source>
        <dbReference type="ARBA" id="ARBA00023180"/>
    </source>
</evidence>
<feature type="transmembrane region" description="Helical" evidence="14">
    <location>
        <begin position="237"/>
        <end position="256"/>
    </location>
</feature>
<dbReference type="PROSITE" id="PS00237">
    <property type="entry name" value="G_PROTEIN_RECEP_F1_1"/>
    <property type="match status" value="1"/>
</dbReference>
<feature type="transmembrane region" description="Helical" evidence="14">
    <location>
        <begin position="96"/>
        <end position="118"/>
    </location>
</feature>
<feature type="domain" description="G-protein coupled receptors family 1 profile" evidence="15">
    <location>
        <begin position="39"/>
        <end position="288"/>
    </location>
</feature>
<dbReference type="AlphaFoldDB" id="A0A8C4RWF8"/>
<keyword evidence="10 13" id="KW-0675">Receptor</keyword>
<dbReference type="PROSITE" id="PS50262">
    <property type="entry name" value="G_PROTEIN_RECEP_F1_2"/>
    <property type="match status" value="1"/>
</dbReference>
<name>A0A8C4RWF8_ERPCA</name>
<keyword evidence="7 13" id="KW-0297">G-protein coupled receptor</keyword>
<reference evidence="16" key="2">
    <citation type="submission" date="2025-08" db="UniProtKB">
        <authorList>
            <consortium name="Ensembl"/>
        </authorList>
    </citation>
    <scope>IDENTIFICATION</scope>
</reference>
<evidence type="ECO:0000256" key="10">
    <source>
        <dbReference type="ARBA" id="ARBA00023170"/>
    </source>
</evidence>
<dbReference type="Ensembl" id="ENSECRT00000007999.1">
    <property type="protein sequence ID" value="ENSECRP00000007873.1"/>
    <property type="gene ID" value="ENSECRG00000005253.1"/>
</dbReference>
<feature type="transmembrane region" description="Helical" evidence="14">
    <location>
        <begin position="56"/>
        <end position="76"/>
    </location>
</feature>
<dbReference type="PANTHER" id="PTHR26451:SF860">
    <property type="entry name" value="ODORANT RECEPTOR-RELATED"/>
    <property type="match status" value="1"/>
</dbReference>
<evidence type="ECO:0000313" key="16">
    <source>
        <dbReference type="Ensembl" id="ENSECRP00000007873.1"/>
    </source>
</evidence>
<evidence type="ECO:0000256" key="7">
    <source>
        <dbReference type="ARBA" id="ARBA00023040"/>
    </source>
</evidence>
<keyword evidence="3 14" id="KW-0716">Sensory transduction</keyword>
<dbReference type="SUPFAM" id="SSF81321">
    <property type="entry name" value="Family A G protein-coupled receptor-like"/>
    <property type="match status" value="1"/>
</dbReference>
<comment type="similarity">
    <text evidence="13">Belongs to the G-protein coupled receptor 1 family.</text>
</comment>